<evidence type="ECO:0000256" key="2">
    <source>
        <dbReference type="SAM" id="MobiDB-lite"/>
    </source>
</evidence>
<dbReference type="RefSeq" id="WP_189976283.1">
    <property type="nucleotide sequence ID" value="NZ_BMUL01000004.1"/>
</dbReference>
<proteinExistence type="inferred from homology"/>
<dbReference type="PANTHER" id="PTHR43081:SF1">
    <property type="entry name" value="ADENYLATE CYCLASE, TERMINAL-DIFFERENTIATION SPECIFIC"/>
    <property type="match status" value="1"/>
</dbReference>
<dbReference type="EMBL" id="BMUL01000004">
    <property type="protein sequence ID" value="GHA77616.1"/>
    <property type="molecule type" value="Genomic_DNA"/>
</dbReference>
<organism evidence="4 5">
    <name type="scientific">Streptomyces termitum</name>
    <dbReference type="NCBI Taxonomy" id="67368"/>
    <lineage>
        <taxon>Bacteria</taxon>
        <taxon>Bacillati</taxon>
        <taxon>Actinomycetota</taxon>
        <taxon>Actinomycetes</taxon>
        <taxon>Kitasatosporales</taxon>
        <taxon>Streptomycetaceae</taxon>
        <taxon>Streptomyces</taxon>
    </lineage>
</organism>
<gene>
    <name evidence="4" type="ORF">GCM10010305_20790</name>
</gene>
<dbReference type="SUPFAM" id="SSF55073">
    <property type="entry name" value="Nucleotide cyclase"/>
    <property type="match status" value="1"/>
</dbReference>
<dbReference type="InterPro" id="IPR001054">
    <property type="entry name" value="A/G_cyclase"/>
</dbReference>
<feature type="domain" description="Guanylate cyclase" evidence="3">
    <location>
        <begin position="235"/>
        <end position="344"/>
    </location>
</feature>
<dbReference type="InterPro" id="IPR050697">
    <property type="entry name" value="Adenylyl/Guanylyl_Cyclase_3/4"/>
</dbReference>
<accession>A0A918W8G9</accession>
<dbReference type="InterPro" id="IPR032026">
    <property type="entry name" value="Ad_Cy_reg"/>
</dbReference>
<dbReference type="GO" id="GO:0009190">
    <property type="term" value="P:cyclic nucleotide biosynthetic process"/>
    <property type="evidence" value="ECO:0007669"/>
    <property type="project" value="InterPro"/>
</dbReference>
<evidence type="ECO:0000259" key="3">
    <source>
        <dbReference type="PROSITE" id="PS50125"/>
    </source>
</evidence>
<feature type="region of interest" description="Disordered" evidence="2">
    <location>
        <begin position="129"/>
        <end position="151"/>
    </location>
</feature>
<dbReference type="Gene3D" id="3.30.70.1230">
    <property type="entry name" value="Nucleotide cyclase"/>
    <property type="match status" value="1"/>
</dbReference>
<feature type="region of interest" description="Disordered" evidence="2">
    <location>
        <begin position="191"/>
        <end position="232"/>
    </location>
</feature>
<evidence type="ECO:0000313" key="5">
    <source>
        <dbReference type="Proteomes" id="UP000644020"/>
    </source>
</evidence>
<keyword evidence="5" id="KW-1185">Reference proteome</keyword>
<evidence type="ECO:0000256" key="1">
    <source>
        <dbReference type="ARBA" id="ARBA00005381"/>
    </source>
</evidence>
<comment type="similarity">
    <text evidence="1">Belongs to the adenylyl cyclase class-3 family.</text>
</comment>
<comment type="caution">
    <text evidence="4">The sequence shown here is derived from an EMBL/GenBank/DDBJ whole genome shotgun (WGS) entry which is preliminary data.</text>
</comment>
<reference evidence="4" key="2">
    <citation type="submission" date="2020-09" db="EMBL/GenBank/DDBJ databases">
        <authorList>
            <person name="Sun Q."/>
            <person name="Ohkuma M."/>
        </authorList>
    </citation>
    <scope>NUCLEOTIDE SEQUENCE</scope>
    <source>
        <strain evidence="4">JCM 4518</strain>
    </source>
</reference>
<dbReference type="GO" id="GO:0035556">
    <property type="term" value="P:intracellular signal transduction"/>
    <property type="evidence" value="ECO:0007669"/>
    <property type="project" value="InterPro"/>
</dbReference>
<dbReference type="Pfam" id="PF00211">
    <property type="entry name" value="Guanylate_cyc"/>
    <property type="match status" value="1"/>
</dbReference>
<dbReference type="CDD" id="cd07302">
    <property type="entry name" value="CHD"/>
    <property type="match status" value="1"/>
</dbReference>
<protein>
    <submittedName>
        <fullName evidence="4">Adenylate/guanylate cyclase domain-containing protein</fullName>
    </submittedName>
</protein>
<dbReference type="Pfam" id="PF16701">
    <property type="entry name" value="Ad_Cy_reg"/>
    <property type="match status" value="1"/>
</dbReference>
<dbReference type="AlphaFoldDB" id="A0A918W8G9"/>
<evidence type="ECO:0000313" key="4">
    <source>
        <dbReference type="EMBL" id="GHA77616.1"/>
    </source>
</evidence>
<dbReference type="GO" id="GO:0004016">
    <property type="term" value="F:adenylate cyclase activity"/>
    <property type="evidence" value="ECO:0007669"/>
    <property type="project" value="UniProtKB-ARBA"/>
</dbReference>
<dbReference type="InterPro" id="IPR029787">
    <property type="entry name" value="Nucleotide_cyclase"/>
</dbReference>
<dbReference type="PANTHER" id="PTHR43081">
    <property type="entry name" value="ADENYLATE CYCLASE, TERMINAL-DIFFERENTIATION SPECIFIC-RELATED"/>
    <property type="match status" value="1"/>
</dbReference>
<dbReference type="Proteomes" id="UP000644020">
    <property type="component" value="Unassembled WGS sequence"/>
</dbReference>
<name>A0A918W8G9_9ACTN</name>
<reference evidence="4" key="1">
    <citation type="journal article" date="2014" name="Int. J. Syst. Evol. Microbiol.">
        <title>Complete genome sequence of Corynebacterium casei LMG S-19264T (=DSM 44701T), isolated from a smear-ripened cheese.</title>
        <authorList>
            <consortium name="US DOE Joint Genome Institute (JGI-PGF)"/>
            <person name="Walter F."/>
            <person name="Albersmeier A."/>
            <person name="Kalinowski J."/>
            <person name="Ruckert C."/>
        </authorList>
    </citation>
    <scope>NUCLEOTIDE SEQUENCE</scope>
    <source>
        <strain evidence="4">JCM 4518</strain>
    </source>
</reference>
<sequence length="405" mass="43428">MSAVGPGRKAADDPADGEALHRAVEELLLDGGRRWTRRDIAERSGVGPERSAQIWRALGFPVVDDRARVFTDADVEALRSGERLIAAGLITEEDETMMARALGHHLSRLAEWQMRTLWTWLGRDLPEGDARGLPEDDAPALPEGGARDLPEGNARDRAALIAHAARLLPEMELLQRHVWRRHLAAHAGRVLAADDEEPSRRPARTHATNGGTGTEEAAPGGGEPSPGGTDIRHLAVGFTDMVAYTRMTRGLDSTALARVLDRFEALVGDVVAEGRGRVVKTIGDEVLFVCESAPDAAGIAWELAARAGRDRTLPRLRTGLAHGPVLNRYGDVYGAAVNIAARLTAVARPGTVLVDTAFAGELAGTTAYSLKALRPVSVRGYSRLRPVLLRVARPGGPPPVDSPRL</sequence>
<dbReference type="PROSITE" id="PS50125">
    <property type="entry name" value="GUANYLATE_CYCLASE_2"/>
    <property type="match status" value="1"/>
</dbReference>